<dbReference type="Pfam" id="PF02545">
    <property type="entry name" value="Maf"/>
    <property type="match status" value="1"/>
</dbReference>
<dbReference type="SUPFAM" id="SSF52972">
    <property type="entry name" value="ITPase-like"/>
    <property type="match status" value="1"/>
</dbReference>
<reference evidence="6" key="1">
    <citation type="journal article" date="2019" name="Int. J. Syst. Evol. Microbiol.">
        <title>The Global Catalogue of Microorganisms (GCM) 10K type strain sequencing project: providing services to taxonomists for standard genome sequencing and annotation.</title>
        <authorList>
            <consortium name="The Broad Institute Genomics Platform"/>
            <consortium name="The Broad Institute Genome Sequencing Center for Infectious Disease"/>
            <person name="Wu L."/>
            <person name="Ma J."/>
        </authorList>
    </citation>
    <scope>NUCLEOTIDE SEQUENCE [LARGE SCALE GENOMIC DNA]</scope>
    <source>
        <strain evidence="6">KCTC 42953</strain>
    </source>
</reference>
<dbReference type="PIRSF" id="PIRSF006305">
    <property type="entry name" value="Maf"/>
    <property type="match status" value="1"/>
</dbReference>
<feature type="active site" description="Proton acceptor" evidence="4">
    <location>
        <position position="74"/>
    </location>
</feature>
<evidence type="ECO:0000313" key="6">
    <source>
        <dbReference type="Proteomes" id="UP001595533"/>
    </source>
</evidence>
<feature type="site" description="Important for substrate specificity" evidence="4">
    <location>
        <position position="75"/>
    </location>
</feature>
<accession>A0ABV7JAD5</accession>
<dbReference type="GO" id="GO:0016787">
    <property type="term" value="F:hydrolase activity"/>
    <property type="evidence" value="ECO:0007669"/>
    <property type="project" value="UniProtKB-KW"/>
</dbReference>
<dbReference type="EMBL" id="JBHRTS010000004">
    <property type="protein sequence ID" value="MFC3194132.1"/>
    <property type="molecule type" value="Genomic_DNA"/>
</dbReference>
<evidence type="ECO:0000313" key="5">
    <source>
        <dbReference type="EMBL" id="MFC3194132.1"/>
    </source>
</evidence>
<dbReference type="PANTHER" id="PTHR43213:SF5">
    <property type="entry name" value="BIFUNCTIONAL DTTP_UTP PYROPHOSPHATASE_METHYLTRANSFERASE PROTEIN-RELATED"/>
    <property type="match status" value="1"/>
</dbReference>
<dbReference type="EC" id="3.6.1.9" evidence="4"/>
<comment type="catalytic activity">
    <reaction evidence="4">
        <text>dTTP + H2O = dTMP + diphosphate + H(+)</text>
        <dbReference type="Rhea" id="RHEA:28534"/>
        <dbReference type="ChEBI" id="CHEBI:15377"/>
        <dbReference type="ChEBI" id="CHEBI:15378"/>
        <dbReference type="ChEBI" id="CHEBI:33019"/>
        <dbReference type="ChEBI" id="CHEBI:37568"/>
        <dbReference type="ChEBI" id="CHEBI:63528"/>
        <dbReference type="EC" id="3.6.1.9"/>
    </reaction>
</comment>
<proteinExistence type="inferred from homology"/>
<dbReference type="InterPro" id="IPR003697">
    <property type="entry name" value="Maf-like"/>
</dbReference>
<comment type="function">
    <text evidence="4">Nucleoside triphosphate pyrophosphatase that hydrolyzes dTTP and UTP. May have a dual role in cell division arrest and in preventing the incorporation of modified nucleotides into cellular nucleic acids.</text>
</comment>
<evidence type="ECO:0000256" key="1">
    <source>
        <dbReference type="ARBA" id="ARBA00001968"/>
    </source>
</evidence>
<evidence type="ECO:0000256" key="2">
    <source>
        <dbReference type="ARBA" id="ARBA00022801"/>
    </source>
</evidence>
<dbReference type="PANTHER" id="PTHR43213">
    <property type="entry name" value="BIFUNCTIONAL DTTP/UTP PYROPHOSPHATASE/METHYLTRANSFERASE PROTEIN-RELATED"/>
    <property type="match status" value="1"/>
</dbReference>
<keyword evidence="4" id="KW-0963">Cytoplasm</keyword>
<dbReference type="NCBIfam" id="TIGR00172">
    <property type="entry name" value="maf"/>
    <property type="match status" value="1"/>
</dbReference>
<dbReference type="HAMAP" id="MF_00528">
    <property type="entry name" value="Maf"/>
    <property type="match status" value="1"/>
</dbReference>
<gene>
    <name evidence="5" type="ORF">ACFODZ_07755</name>
</gene>
<comment type="caution">
    <text evidence="5">The sequence shown here is derived from an EMBL/GenBank/DDBJ whole genome shotgun (WGS) entry which is preliminary data.</text>
</comment>
<comment type="similarity">
    <text evidence="4">Belongs to the Maf family. YhdE subfamily.</text>
</comment>
<protein>
    <recommendedName>
        <fullName evidence="4">dTTP/UTP pyrophosphatase</fullName>
        <shortName evidence="4">dTTPase/UTPase</shortName>
        <ecNumber evidence="4">3.6.1.9</ecNumber>
    </recommendedName>
    <alternativeName>
        <fullName evidence="4">Nucleoside triphosphate pyrophosphatase</fullName>
    </alternativeName>
    <alternativeName>
        <fullName evidence="4">Nucleotide pyrophosphatase</fullName>
        <shortName evidence="4">Nucleotide PPase</shortName>
    </alternativeName>
</protein>
<dbReference type="Gene3D" id="3.90.950.10">
    <property type="match status" value="1"/>
</dbReference>
<name>A0ABV7JAD5_9GAMM</name>
<comment type="cofactor">
    <cofactor evidence="1 4">
        <name>a divalent metal cation</name>
        <dbReference type="ChEBI" id="CHEBI:60240"/>
    </cofactor>
</comment>
<sequence length="198" mass="21807">MNKAATIIQLASASPRRRQLLEQLGWQVQVHPVDIDETPATHEDAAVYCLRMAEQKVRTAMTQLDQGLPIIASDTTVVLDQHILGKPHDNQEAGDMLQRLSGRTHQVMTAVALAWQGKVETQISINTVRFAVLEPQLIDAYVATGEPLDKAGSYGIQGMAARWIEHIEGSYSAIMGLPLFETSQLLNKRDIISPLDVS</sequence>
<feature type="site" description="Important for substrate specificity" evidence="4">
    <location>
        <position position="157"/>
    </location>
</feature>
<dbReference type="CDD" id="cd00555">
    <property type="entry name" value="Maf"/>
    <property type="match status" value="1"/>
</dbReference>
<organism evidence="5 6">
    <name type="scientific">Marinicella sediminis</name>
    <dbReference type="NCBI Taxonomy" id="1792834"/>
    <lineage>
        <taxon>Bacteria</taxon>
        <taxon>Pseudomonadati</taxon>
        <taxon>Pseudomonadota</taxon>
        <taxon>Gammaproteobacteria</taxon>
        <taxon>Lysobacterales</taxon>
        <taxon>Marinicellaceae</taxon>
        <taxon>Marinicella</taxon>
    </lineage>
</organism>
<dbReference type="Proteomes" id="UP001595533">
    <property type="component" value="Unassembled WGS sequence"/>
</dbReference>
<keyword evidence="6" id="KW-1185">Reference proteome</keyword>
<keyword evidence="3 4" id="KW-0546">Nucleotide metabolism</keyword>
<evidence type="ECO:0000256" key="3">
    <source>
        <dbReference type="ARBA" id="ARBA00023080"/>
    </source>
</evidence>
<comment type="caution">
    <text evidence="4">Lacks conserved residue(s) required for the propagation of feature annotation.</text>
</comment>
<feature type="site" description="Important for substrate specificity" evidence="4">
    <location>
        <position position="16"/>
    </location>
</feature>
<dbReference type="InterPro" id="IPR029001">
    <property type="entry name" value="ITPase-like_fam"/>
</dbReference>
<comment type="subcellular location">
    <subcellularLocation>
        <location evidence="4">Cytoplasm</location>
    </subcellularLocation>
</comment>
<evidence type="ECO:0000256" key="4">
    <source>
        <dbReference type="HAMAP-Rule" id="MF_00528"/>
    </source>
</evidence>
<comment type="catalytic activity">
    <reaction evidence="4">
        <text>UTP + H2O = UMP + diphosphate + H(+)</text>
        <dbReference type="Rhea" id="RHEA:29395"/>
        <dbReference type="ChEBI" id="CHEBI:15377"/>
        <dbReference type="ChEBI" id="CHEBI:15378"/>
        <dbReference type="ChEBI" id="CHEBI:33019"/>
        <dbReference type="ChEBI" id="CHEBI:46398"/>
        <dbReference type="ChEBI" id="CHEBI:57865"/>
        <dbReference type="EC" id="3.6.1.9"/>
    </reaction>
</comment>
<keyword evidence="2 4" id="KW-0378">Hydrolase</keyword>
<dbReference type="RefSeq" id="WP_232781892.1">
    <property type="nucleotide sequence ID" value="NZ_JBHRTS010000004.1"/>
</dbReference>